<evidence type="ECO:0000313" key="3">
    <source>
        <dbReference type="Proteomes" id="UP000199662"/>
    </source>
</evidence>
<protein>
    <submittedName>
        <fullName evidence="2">Uncharacterized protein</fullName>
    </submittedName>
</protein>
<name>A0A1H6WY84_9FIRM</name>
<dbReference type="EMBL" id="FNZK01000004">
    <property type="protein sequence ID" value="SEJ21881.1"/>
    <property type="molecule type" value="Genomic_DNA"/>
</dbReference>
<dbReference type="AlphaFoldDB" id="A0A1H6WY84"/>
<evidence type="ECO:0000256" key="1">
    <source>
        <dbReference type="SAM" id="SignalP"/>
    </source>
</evidence>
<keyword evidence="3" id="KW-1185">Reference proteome</keyword>
<accession>A0A1H6WY84</accession>
<proteinExistence type="predicted"/>
<gene>
    <name evidence="2" type="ORF">SAMN05660742_104201</name>
</gene>
<feature type="chain" id="PRO_5039609045" evidence="1">
    <location>
        <begin position="24"/>
        <end position="142"/>
    </location>
</feature>
<feature type="signal peptide" evidence="1">
    <location>
        <begin position="1"/>
        <end position="23"/>
    </location>
</feature>
<dbReference type="Proteomes" id="UP000199662">
    <property type="component" value="Unassembled WGS sequence"/>
</dbReference>
<sequence>MKLRRILAMAAILMVLSVGSVFAMQAQCDGKPFIKIENANGAIMSVAPKVSYSELNGQKTIEFLASIEVEKDNRFIYSHIVAIPEEMKFRFIEVTTIDTKSKKAIAQQKNLDWVVYTKDTSVDKCLSYINKHPDQFQKIESK</sequence>
<dbReference type="RefSeq" id="WP_091830061.1">
    <property type="nucleotide sequence ID" value="NZ_FNZK01000004.1"/>
</dbReference>
<evidence type="ECO:0000313" key="2">
    <source>
        <dbReference type="EMBL" id="SEJ21881.1"/>
    </source>
</evidence>
<reference evidence="3" key="1">
    <citation type="submission" date="2016-10" db="EMBL/GenBank/DDBJ databases">
        <authorList>
            <person name="Varghese N."/>
            <person name="Submissions S."/>
        </authorList>
    </citation>
    <scope>NUCLEOTIDE SEQUENCE [LARGE SCALE GENOMIC DNA]</scope>
    <source>
        <strain evidence="3">DSM 2179</strain>
    </source>
</reference>
<keyword evidence="1" id="KW-0732">Signal</keyword>
<dbReference type="STRING" id="84035.SAMN05660742_104201"/>
<organism evidence="2 3">
    <name type="scientific">Propionispira arboris</name>
    <dbReference type="NCBI Taxonomy" id="84035"/>
    <lineage>
        <taxon>Bacteria</taxon>
        <taxon>Bacillati</taxon>
        <taxon>Bacillota</taxon>
        <taxon>Negativicutes</taxon>
        <taxon>Selenomonadales</taxon>
        <taxon>Selenomonadaceae</taxon>
        <taxon>Propionispira</taxon>
    </lineage>
</organism>